<dbReference type="Proteomes" id="UP000244081">
    <property type="component" value="Unassembled WGS sequence"/>
</dbReference>
<feature type="transmembrane region" description="Helical" evidence="1">
    <location>
        <begin position="28"/>
        <end position="47"/>
    </location>
</feature>
<reference evidence="3 4" key="1">
    <citation type="submission" date="2018-04" db="EMBL/GenBank/DDBJ databases">
        <title>Genomic Encyclopedia of Archaeal and Bacterial Type Strains, Phase II (KMG-II): from individual species to whole genera.</title>
        <authorList>
            <person name="Goeker M."/>
        </authorList>
    </citation>
    <scope>NUCLEOTIDE SEQUENCE [LARGE SCALE GENOMIC DNA]</scope>
    <source>
        <strain evidence="3 4">DSM 23382</strain>
    </source>
</reference>
<dbReference type="InterPro" id="IPR025424">
    <property type="entry name" value="YrhK_domain"/>
</dbReference>
<feature type="transmembrane region" description="Helical" evidence="1">
    <location>
        <begin position="53"/>
        <end position="71"/>
    </location>
</feature>
<evidence type="ECO:0000313" key="3">
    <source>
        <dbReference type="EMBL" id="PTW60388.1"/>
    </source>
</evidence>
<evidence type="ECO:0000259" key="2">
    <source>
        <dbReference type="Pfam" id="PF14145"/>
    </source>
</evidence>
<keyword evidence="1" id="KW-0812">Transmembrane</keyword>
<protein>
    <submittedName>
        <fullName evidence="3">YrhK-like protein</fullName>
    </submittedName>
</protein>
<sequence length="90" mass="10112">MATLFNHENRTRTRAHARTTTRYEIARTAVEFAAALAFIVGSVFFFYNSLKYLGTWLFVVGSVLFAVRPAVRLAMEIHLVTLPCGDGTKE</sequence>
<dbReference type="EMBL" id="QAYG01000004">
    <property type="protein sequence ID" value="PTW60388.1"/>
    <property type="molecule type" value="Genomic_DNA"/>
</dbReference>
<dbReference type="OrthoDB" id="5862062at2"/>
<keyword evidence="1" id="KW-0472">Membrane</keyword>
<comment type="caution">
    <text evidence="3">The sequence shown here is derived from an EMBL/GenBank/DDBJ whole genome shotgun (WGS) entry which is preliminary data.</text>
</comment>
<gene>
    <name evidence="3" type="ORF">C8N35_1049</name>
</gene>
<dbReference type="RefSeq" id="WP_107990010.1">
    <property type="nucleotide sequence ID" value="NZ_QAYG01000004.1"/>
</dbReference>
<evidence type="ECO:0000313" key="4">
    <source>
        <dbReference type="Proteomes" id="UP000244081"/>
    </source>
</evidence>
<feature type="domain" description="YrhK" evidence="2">
    <location>
        <begin position="22"/>
        <end position="77"/>
    </location>
</feature>
<keyword evidence="4" id="KW-1185">Reference proteome</keyword>
<organism evidence="3 4">
    <name type="scientific">Breoghania corrubedonensis</name>
    <dbReference type="NCBI Taxonomy" id="665038"/>
    <lineage>
        <taxon>Bacteria</taxon>
        <taxon>Pseudomonadati</taxon>
        <taxon>Pseudomonadota</taxon>
        <taxon>Alphaproteobacteria</taxon>
        <taxon>Hyphomicrobiales</taxon>
        <taxon>Stappiaceae</taxon>
        <taxon>Breoghania</taxon>
    </lineage>
</organism>
<accession>A0A2T5V9H0</accession>
<evidence type="ECO:0000256" key="1">
    <source>
        <dbReference type="SAM" id="Phobius"/>
    </source>
</evidence>
<dbReference type="AlphaFoldDB" id="A0A2T5V9H0"/>
<keyword evidence="1" id="KW-1133">Transmembrane helix</keyword>
<dbReference type="Pfam" id="PF14145">
    <property type="entry name" value="YrhK"/>
    <property type="match status" value="1"/>
</dbReference>
<name>A0A2T5V9H0_9HYPH</name>
<proteinExistence type="predicted"/>